<dbReference type="InterPro" id="IPR036770">
    <property type="entry name" value="Ankyrin_rpt-contain_sf"/>
</dbReference>
<dbReference type="Pfam" id="PF00023">
    <property type="entry name" value="Ank"/>
    <property type="match status" value="1"/>
</dbReference>
<accession>A0A8H7WHG2</accession>
<dbReference type="InterPro" id="IPR002110">
    <property type="entry name" value="Ankyrin_rpt"/>
</dbReference>
<dbReference type="Gene3D" id="1.25.40.20">
    <property type="entry name" value="Ankyrin repeat-containing domain"/>
    <property type="match status" value="1"/>
</dbReference>
<dbReference type="PROSITE" id="PS50088">
    <property type="entry name" value="ANK_REPEAT"/>
    <property type="match status" value="1"/>
</dbReference>
<evidence type="ECO:0000313" key="2">
    <source>
        <dbReference type="EMBL" id="KAG4425023.1"/>
    </source>
</evidence>
<dbReference type="OrthoDB" id="9995210at2759"/>
<evidence type="ECO:0008006" key="4">
    <source>
        <dbReference type="Google" id="ProtNLM"/>
    </source>
</evidence>
<dbReference type="EMBL" id="JAFJYH010000014">
    <property type="protein sequence ID" value="KAG4425023.1"/>
    <property type="molecule type" value="Genomic_DNA"/>
</dbReference>
<evidence type="ECO:0000313" key="3">
    <source>
        <dbReference type="Proteomes" id="UP000664132"/>
    </source>
</evidence>
<organism evidence="2 3">
    <name type="scientific">Cadophora malorum</name>
    <dbReference type="NCBI Taxonomy" id="108018"/>
    <lineage>
        <taxon>Eukaryota</taxon>
        <taxon>Fungi</taxon>
        <taxon>Dikarya</taxon>
        <taxon>Ascomycota</taxon>
        <taxon>Pezizomycotina</taxon>
        <taxon>Leotiomycetes</taxon>
        <taxon>Helotiales</taxon>
        <taxon>Ploettnerulaceae</taxon>
        <taxon>Cadophora</taxon>
    </lineage>
</organism>
<gene>
    <name evidence="2" type="ORF">IFR04_001793</name>
</gene>
<sequence>MIAGHSGIVSKLLSAGAGSPLDNTIYELYECGRKQDIEKAQTIINIGIGAAHLLDAFPTEVPKNKARVLARNIVSTFLAVCAEPGFTGPKYGKSALCIAVEVGQWDLAQTLIRRGANLDSMFPERGSILQVLLSYWHGHQHTRKRGTNAVKCIFKMMELMLSTGADSNGPVVTNVCYANTILELALWWGEGHASEFARLLLGYGARVDGNEHVIAAAIMTHCDIDVIRRLLDDGAVLDPPLECFNPLQAAITELQNEAWPFAVDVIKLLLKRGTNVNAPPAEVKNSPKIIISLHSSPGCSEEWAC</sequence>
<feature type="repeat" description="ANK" evidence="1">
    <location>
        <begin position="91"/>
        <end position="123"/>
    </location>
</feature>
<dbReference type="PROSITE" id="PS50297">
    <property type="entry name" value="ANK_REP_REGION"/>
    <property type="match status" value="1"/>
</dbReference>
<protein>
    <recommendedName>
        <fullName evidence="4">Ankyrin</fullName>
    </recommendedName>
</protein>
<dbReference type="AlphaFoldDB" id="A0A8H7WHG2"/>
<comment type="caution">
    <text evidence="2">The sequence shown here is derived from an EMBL/GenBank/DDBJ whole genome shotgun (WGS) entry which is preliminary data.</text>
</comment>
<dbReference type="SUPFAM" id="SSF48403">
    <property type="entry name" value="Ankyrin repeat"/>
    <property type="match status" value="1"/>
</dbReference>
<dbReference type="Proteomes" id="UP000664132">
    <property type="component" value="Unassembled WGS sequence"/>
</dbReference>
<keyword evidence="1" id="KW-0040">ANK repeat</keyword>
<dbReference type="SMART" id="SM00248">
    <property type="entry name" value="ANK"/>
    <property type="match status" value="3"/>
</dbReference>
<proteinExistence type="predicted"/>
<name>A0A8H7WHG2_9HELO</name>
<evidence type="ECO:0000256" key="1">
    <source>
        <dbReference type="PROSITE-ProRule" id="PRU00023"/>
    </source>
</evidence>
<reference evidence="2" key="1">
    <citation type="submission" date="2021-02" db="EMBL/GenBank/DDBJ databases">
        <title>Genome sequence Cadophora malorum strain M34.</title>
        <authorList>
            <person name="Stefanovic E."/>
            <person name="Vu D."/>
            <person name="Scully C."/>
            <person name="Dijksterhuis J."/>
            <person name="Roader J."/>
            <person name="Houbraken J."/>
        </authorList>
    </citation>
    <scope>NUCLEOTIDE SEQUENCE</scope>
    <source>
        <strain evidence="2">M34</strain>
    </source>
</reference>
<keyword evidence="3" id="KW-1185">Reference proteome</keyword>